<evidence type="ECO:0000259" key="11">
    <source>
        <dbReference type="PROSITE" id="PS51278"/>
    </source>
</evidence>
<comment type="catalytic activity">
    <reaction evidence="7">
        <text>L-aspartate + L-glutamine + ATP + H2O = L-asparagine + L-glutamate + AMP + diphosphate + H(+)</text>
        <dbReference type="Rhea" id="RHEA:12228"/>
        <dbReference type="ChEBI" id="CHEBI:15377"/>
        <dbReference type="ChEBI" id="CHEBI:15378"/>
        <dbReference type="ChEBI" id="CHEBI:29985"/>
        <dbReference type="ChEBI" id="CHEBI:29991"/>
        <dbReference type="ChEBI" id="CHEBI:30616"/>
        <dbReference type="ChEBI" id="CHEBI:33019"/>
        <dbReference type="ChEBI" id="CHEBI:58048"/>
        <dbReference type="ChEBI" id="CHEBI:58359"/>
        <dbReference type="ChEBI" id="CHEBI:456215"/>
        <dbReference type="EC" id="6.3.5.4"/>
    </reaction>
</comment>
<reference evidence="13" key="1">
    <citation type="submission" date="2016-10" db="EMBL/GenBank/DDBJ databases">
        <authorList>
            <person name="Varghese N."/>
            <person name="Submissions S."/>
        </authorList>
    </citation>
    <scope>NUCLEOTIDE SEQUENCE [LARGE SCALE GENOMIC DNA]</scope>
    <source>
        <strain evidence="13">DSM 16858</strain>
    </source>
</reference>
<feature type="domain" description="Glutamine amidotransferase type-2" evidence="11">
    <location>
        <begin position="2"/>
        <end position="215"/>
    </location>
</feature>
<dbReference type="AlphaFoldDB" id="A0A1I0K5G0"/>
<dbReference type="GO" id="GO:0004066">
    <property type="term" value="F:asparagine synthase (glutamine-hydrolyzing) activity"/>
    <property type="evidence" value="ECO:0007669"/>
    <property type="project" value="UniProtKB-EC"/>
</dbReference>
<dbReference type="InterPro" id="IPR051786">
    <property type="entry name" value="ASN_synthetase/amidase"/>
</dbReference>
<proteinExistence type="inferred from homology"/>
<dbReference type="PANTHER" id="PTHR43284">
    <property type="entry name" value="ASPARAGINE SYNTHETASE (GLUTAMINE-HYDROLYZING)"/>
    <property type="match status" value="1"/>
</dbReference>
<keyword evidence="5 9" id="KW-0067">ATP-binding</keyword>
<protein>
    <recommendedName>
        <fullName evidence="3">asparagine synthase (glutamine-hydrolyzing)</fullName>
        <ecNumber evidence="3">6.3.5.4</ecNumber>
    </recommendedName>
</protein>
<dbReference type="SUPFAM" id="SSF56235">
    <property type="entry name" value="N-terminal nucleophile aminohydrolases (Ntn hydrolases)"/>
    <property type="match status" value="1"/>
</dbReference>
<dbReference type="RefSeq" id="WP_093522260.1">
    <property type="nucleotide sequence ID" value="NZ_FOIJ01000009.1"/>
</dbReference>
<dbReference type="GO" id="GO:0006529">
    <property type="term" value="P:asparagine biosynthetic process"/>
    <property type="evidence" value="ECO:0007669"/>
    <property type="project" value="UniProtKB-KW"/>
</dbReference>
<evidence type="ECO:0000256" key="1">
    <source>
        <dbReference type="ARBA" id="ARBA00005187"/>
    </source>
</evidence>
<evidence type="ECO:0000256" key="7">
    <source>
        <dbReference type="ARBA" id="ARBA00048741"/>
    </source>
</evidence>
<evidence type="ECO:0000313" key="12">
    <source>
        <dbReference type="EMBL" id="SEU18232.1"/>
    </source>
</evidence>
<feature type="active site" description="For GATase activity" evidence="8">
    <location>
        <position position="2"/>
    </location>
</feature>
<dbReference type="InterPro" id="IPR033738">
    <property type="entry name" value="AsnB_N"/>
</dbReference>
<feature type="binding site" evidence="9">
    <location>
        <position position="262"/>
    </location>
    <ligand>
        <name>ATP</name>
        <dbReference type="ChEBI" id="CHEBI:30616"/>
    </ligand>
</feature>
<sequence>MCGIAGWIDFERNLTRERAIAEGMTQTLHNRGPDDSGLWLDSHAALGHRRLSIIDLEGGRQPMTTGENGKTAAVLVYTGEVYNFRELRAELVSLGHSFRTQSDTEVVLEAYRHWGTALPERLNGMFAFALWDVREQALLLVRDRMGIKPLYYLPTPHGVLFGSEPKAILAHPEVRAEVNEDGLRELLSFIKTPGEAIFRGMREVRPGHMVTVTRGGLRERAYWKLAAWPHTDDLKTTVRTVRKLLEDIVSRQLIADVPLCTLLSGGLDSSVITALSQRALTAQGAGPVRSFAVDFANNARDFTPDELRATPDAPFVKDVAAHVQSHHTDIVLSAGDLAAPHIRAAVLHARDLPISMGDMDPSMYLLFRAIRQHSTVALSGESADEVFGGYSWFHDPQVIAAPTFPWQTAALHLFGSLQDALAPGLLRRLGVKEYIQARYEEALAEVPRLEGETGLERRMREVFYLHLTRFLQILLDRKDRTSMATGLEVRVPFCDHRLVEYLFNVPWAMKTFDGREKSLLRAAAADLLPKSVLERRKSPYPSTKDPEYTRLLHQQFTGLMEKAGTPVRPLLAQEPLGNASSWARPSMEQVLMFNAWLEDYGVKVEARSYRPSEVLGLSGAMTGM</sequence>
<gene>
    <name evidence="12" type="ORF">SAMN05443639_10962</name>
</gene>
<dbReference type="GO" id="GO:0005524">
    <property type="term" value="F:ATP binding"/>
    <property type="evidence" value="ECO:0007669"/>
    <property type="project" value="UniProtKB-KW"/>
</dbReference>
<evidence type="ECO:0000313" key="13">
    <source>
        <dbReference type="Proteomes" id="UP000199181"/>
    </source>
</evidence>
<accession>A0A1I0K5G0</accession>
<dbReference type="EC" id="6.3.5.4" evidence="3"/>
<dbReference type="InterPro" id="IPR014729">
    <property type="entry name" value="Rossmann-like_a/b/a_fold"/>
</dbReference>
<dbReference type="Pfam" id="PF13537">
    <property type="entry name" value="GATase_7"/>
    <property type="match status" value="1"/>
</dbReference>
<keyword evidence="6 8" id="KW-0315">Glutamine amidotransferase</keyword>
<keyword evidence="13" id="KW-1185">Reference proteome</keyword>
<dbReference type="EMBL" id="FOIJ01000009">
    <property type="protein sequence ID" value="SEU18232.1"/>
    <property type="molecule type" value="Genomic_DNA"/>
</dbReference>
<dbReference type="Proteomes" id="UP000199181">
    <property type="component" value="Unassembled WGS sequence"/>
</dbReference>
<dbReference type="GO" id="GO:0005829">
    <property type="term" value="C:cytosol"/>
    <property type="evidence" value="ECO:0007669"/>
    <property type="project" value="TreeGrafter"/>
</dbReference>
<dbReference type="SUPFAM" id="SSF52402">
    <property type="entry name" value="Adenine nucleotide alpha hydrolases-like"/>
    <property type="match status" value="1"/>
</dbReference>
<keyword evidence="4 9" id="KW-0547">Nucleotide-binding</keyword>
<name>A0A1I0K5G0_9BACT</name>
<comment type="similarity">
    <text evidence="2">Belongs to the asparagine synthetase family.</text>
</comment>
<feature type="binding site" evidence="9">
    <location>
        <position position="293"/>
    </location>
    <ligand>
        <name>ATP</name>
        <dbReference type="ChEBI" id="CHEBI:30616"/>
    </ligand>
</feature>
<dbReference type="Pfam" id="PF00733">
    <property type="entry name" value="Asn_synthase"/>
    <property type="match status" value="1"/>
</dbReference>
<evidence type="ECO:0000256" key="9">
    <source>
        <dbReference type="PIRSR" id="PIRSR001589-2"/>
    </source>
</evidence>
<comment type="pathway">
    <text evidence="1">Amino-acid biosynthesis; L-asparagine biosynthesis; L-asparagine from L-aspartate (L-Gln route): step 1/1.</text>
</comment>
<dbReference type="InterPro" id="IPR001962">
    <property type="entry name" value="Asn_synthase"/>
</dbReference>
<dbReference type="CDD" id="cd00712">
    <property type="entry name" value="AsnB"/>
    <property type="match status" value="1"/>
</dbReference>
<feature type="binding site" evidence="9">
    <location>
        <position position="103"/>
    </location>
    <ligand>
        <name>L-glutamine</name>
        <dbReference type="ChEBI" id="CHEBI:58359"/>
    </ligand>
</feature>
<dbReference type="InterPro" id="IPR006426">
    <property type="entry name" value="Asn_synth_AEB"/>
</dbReference>
<dbReference type="PANTHER" id="PTHR43284:SF1">
    <property type="entry name" value="ASPARAGINE SYNTHETASE"/>
    <property type="match status" value="1"/>
</dbReference>
<organism evidence="12 13">
    <name type="scientific">Stigmatella erecta</name>
    <dbReference type="NCBI Taxonomy" id="83460"/>
    <lineage>
        <taxon>Bacteria</taxon>
        <taxon>Pseudomonadati</taxon>
        <taxon>Myxococcota</taxon>
        <taxon>Myxococcia</taxon>
        <taxon>Myxococcales</taxon>
        <taxon>Cystobacterineae</taxon>
        <taxon>Archangiaceae</taxon>
        <taxon>Stigmatella</taxon>
    </lineage>
</organism>
<dbReference type="PIRSF" id="PIRSF001589">
    <property type="entry name" value="Asn_synthetase_glu-h"/>
    <property type="match status" value="1"/>
</dbReference>
<evidence type="ECO:0000256" key="3">
    <source>
        <dbReference type="ARBA" id="ARBA00012737"/>
    </source>
</evidence>
<feature type="site" description="Important for beta-aspartyl-AMP intermediate formation" evidence="10">
    <location>
        <position position="381"/>
    </location>
</feature>
<dbReference type="PROSITE" id="PS51278">
    <property type="entry name" value="GATASE_TYPE_2"/>
    <property type="match status" value="1"/>
</dbReference>
<evidence type="ECO:0000256" key="10">
    <source>
        <dbReference type="PIRSR" id="PIRSR001589-3"/>
    </source>
</evidence>
<dbReference type="NCBIfam" id="TIGR01536">
    <property type="entry name" value="asn_synth_AEB"/>
    <property type="match status" value="1"/>
</dbReference>
<evidence type="ECO:0000256" key="8">
    <source>
        <dbReference type="PIRSR" id="PIRSR001589-1"/>
    </source>
</evidence>
<feature type="binding site" evidence="9">
    <location>
        <begin position="379"/>
        <end position="380"/>
    </location>
    <ligand>
        <name>ATP</name>
        <dbReference type="ChEBI" id="CHEBI:30616"/>
    </ligand>
</feature>
<dbReference type="Gene3D" id="3.60.20.10">
    <property type="entry name" value="Glutamine Phosphoribosylpyrophosphate, subunit 1, domain 1"/>
    <property type="match status" value="1"/>
</dbReference>
<dbReference type="Gene3D" id="3.40.50.620">
    <property type="entry name" value="HUPs"/>
    <property type="match status" value="1"/>
</dbReference>
<evidence type="ECO:0000256" key="4">
    <source>
        <dbReference type="ARBA" id="ARBA00022741"/>
    </source>
</evidence>
<evidence type="ECO:0000256" key="6">
    <source>
        <dbReference type="ARBA" id="ARBA00022962"/>
    </source>
</evidence>
<dbReference type="CDD" id="cd01991">
    <property type="entry name" value="Asn_synthase_B_C"/>
    <property type="match status" value="1"/>
</dbReference>
<keyword evidence="8" id="KW-0061">Asparagine biosynthesis</keyword>
<evidence type="ECO:0000256" key="5">
    <source>
        <dbReference type="ARBA" id="ARBA00022840"/>
    </source>
</evidence>
<dbReference type="InterPro" id="IPR017932">
    <property type="entry name" value="GATase_2_dom"/>
</dbReference>
<keyword evidence="8" id="KW-0028">Amino-acid biosynthesis</keyword>
<dbReference type="InterPro" id="IPR029055">
    <property type="entry name" value="Ntn_hydrolases_N"/>
</dbReference>
<evidence type="ECO:0000256" key="2">
    <source>
        <dbReference type="ARBA" id="ARBA00005752"/>
    </source>
</evidence>